<dbReference type="InterPro" id="IPR010930">
    <property type="entry name" value="Flg_bb/hook_C_dom"/>
</dbReference>
<keyword evidence="10" id="KW-0966">Cell projection</keyword>
<evidence type="ECO:0000259" key="8">
    <source>
        <dbReference type="Pfam" id="PF07559"/>
    </source>
</evidence>
<keyword evidence="10" id="KW-0969">Cilium</keyword>
<dbReference type="GO" id="GO:0009425">
    <property type="term" value="C:bacterial-type flagellum basal body"/>
    <property type="evidence" value="ECO:0007669"/>
    <property type="project" value="UniProtKB-SubCell"/>
</dbReference>
<dbReference type="GO" id="GO:0005829">
    <property type="term" value="C:cytosol"/>
    <property type="evidence" value="ECO:0007669"/>
    <property type="project" value="TreeGrafter"/>
</dbReference>
<evidence type="ECO:0000313" key="11">
    <source>
        <dbReference type="Proteomes" id="UP000278756"/>
    </source>
</evidence>
<dbReference type="GO" id="GO:0071978">
    <property type="term" value="P:bacterial-type flagellum-dependent swarming motility"/>
    <property type="evidence" value="ECO:0007669"/>
    <property type="project" value="TreeGrafter"/>
</dbReference>
<gene>
    <name evidence="10" type="ORF">EM6_2087</name>
</gene>
<dbReference type="Pfam" id="PF00460">
    <property type="entry name" value="Flg_bb_rod"/>
    <property type="match status" value="1"/>
</dbReference>
<proteinExistence type="inferred from homology"/>
<evidence type="ECO:0000256" key="2">
    <source>
        <dbReference type="ARBA" id="ARBA00009677"/>
    </source>
</evidence>
<sequence length="472" mass="49125">MSLSASMQAGVAGLASNSNALSAISNNIANSNTTAYKRVRTDFQSIVTASSTPTGYNAGGVTSTTRHMISTLGTLQKASSQLDLGIDGQGFFITTQSSVPSDEDARLFTRDGSFFADEDGYLRNASNLYLQGWPIAAGGSPTLSAADLSQLRTINVENIAAQIEPTTFAEIVGNLNANQAVSDRADEYAASPTTLPMAAYDASAPNTTTSTRPDYEITIPVSDSQGGERKLTVSMIKLAADPTATPPIAANTWAYEVWSPDVKDSTVTPATAASTNGIVSRGRLVYNSSGKLSDILDSTGTSTGSTALNLSFNWNSAIGVAAQTVKVEFNGEQGGLTQLNSASTNRVDANGTPFSGLDKVQISKEGLVTAIFKNGSTRDIAQLALATFVNADGLTPVSGNAYTVSNDSGPLTLKVPGVSGAGLLGVGTLEASDVDLSEEFTNLIVTQRAYSANSRTITTADEMMQELLNIKR</sequence>
<reference evidence="11" key="2">
    <citation type="journal article" date="2017" name="Plant Physiol. Biochem.">
        <title>Differential oxidative and antioxidative response of duckweed Lemna minor toward plant growth promoting/inhibiting bacteria.</title>
        <authorList>
            <person name="Ishizawa H."/>
            <person name="Kuroda M."/>
            <person name="Morikawa M."/>
            <person name="Ike M."/>
        </authorList>
    </citation>
    <scope>NUCLEOTIDE SEQUENCE [LARGE SCALE GENOMIC DNA]</scope>
    <source>
        <strain evidence="11">M6</strain>
    </source>
</reference>
<dbReference type="InterPro" id="IPR053967">
    <property type="entry name" value="LlgE_F_G-like_D1"/>
</dbReference>
<dbReference type="PANTHER" id="PTHR30435:SF1">
    <property type="entry name" value="FLAGELLAR HOOK PROTEIN FLGE"/>
    <property type="match status" value="1"/>
</dbReference>
<comment type="function">
    <text evidence="5">A flexible structure which links the flagellar filament to the drive apparatus in the basal body.</text>
</comment>
<comment type="similarity">
    <text evidence="2 5">Belongs to the flagella basal body rod proteins family.</text>
</comment>
<feature type="domain" description="Flagellar basal body rod protein N-terminal" evidence="6">
    <location>
        <begin position="7"/>
        <end position="37"/>
    </location>
</feature>
<dbReference type="InterPro" id="IPR037925">
    <property type="entry name" value="FlgE/F/G-like"/>
</dbReference>
<feature type="domain" description="Flagellar hook protein FlgE D2" evidence="8">
    <location>
        <begin position="203"/>
        <end position="351"/>
    </location>
</feature>
<evidence type="ECO:0000259" key="9">
    <source>
        <dbReference type="Pfam" id="PF22692"/>
    </source>
</evidence>
<dbReference type="Pfam" id="PF07559">
    <property type="entry name" value="FlgE_D2"/>
    <property type="match status" value="1"/>
</dbReference>
<evidence type="ECO:0000256" key="4">
    <source>
        <dbReference type="ARBA" id="ARBA00023143"/>
    </source>
</evidence>
<dbReference type="InterPro" id="IPR001444">
    <property type="entry name" value="Flag_bb_rod_N"/>
</dbReference>
<accession>A0A3G9G495</accession>
<dbReference type="PROSITE" id="PS00588">
    <property type="entry name" value="FLAGELLA_BB_ROD"/>
    <property type="match status" value="1"/>
</dbReference>
<dbReference type="SUPFAM" id="SSF117143">
    <property type="entry name" value="Flagellar hook protein flgE"/>
    <property type="match status" value="1"/>
</dbReference>
<dbReference type="AlphaFoldDB" id="A0A3G9G495"/>
<evidence type="ECO:0000256" key="1">
    <source>
        <dbReference type="ARBA" id="ARBA00004117"/>
    </source>
</evidence>
<dbReference type="RefSeq" id="WP_126422618.1">
    <property type="nucleotide sequence ID" value="NZ_AP018827.1"/>
</dbReference>
<organism evidence="10 11">
    <name type="scientific">Asticcacaulis excentricus</name>
    <dbReference type="NCBI Taxonomy" id="78587"/>
    <lineage>
        <taxon>Bacteria</taxon>
        <taxon>Pseudomonadati</taxon>
        <taxon>Pseudomonadota</taxon>
        <taxon>Alphaproteobacteria</taxon>
        <taxon>Caulobacterales</taxon>
        <taxon>Caulobacteraceae</taxon>
        <taxon>Asticcacaulis</taxon>
    </lineage>
</organism>
<dbReference type="Pfam" id="PF06429">
    <property type="entry name" value="Flg_bbr_C"/>
    <property type="match status" value="1"/>
</dbReference>
<dbReference type="PANTHER" id="PTHR30435">
    <property type="entry name" value="FLAGELLAR PROTEIN"/>
    <property type="match status" value="1"/>
</dbReference>
<evidence type="ECO:0000259" key="6">
    <source>
        <dbReference type="Pfam" id="PF00460"/>
    </source>
</evidence>
<evidence type="ECO:0000256" key="3">
    <source>
        <dbReference type="ARBA" id="ARBA00019015"/>
    </source>
</evidence>
<comment type="subcellular location">
    <subcellularLocation>
        <location evidence="1 5">Bacterial flagellum basal body</location>
    </subcellularLocation>
</comment>
<dbReference type="NCBIfam" id="TIGR03506">
    <property type="entry name" value="FlgEFG_subfam"/>
    <property type="match status" value="1"/>
</dbReference>
<protein>
    <recommendedName>
        <fullName evidence="3 5">Flagellar hook protein FlgE</fullName>
    </recommendedName>
</protein>
<dbReference type="EMBL" id="AP018827">
    <property type="protein sequence ID" value="BBF81486.1"/>
    <property type="molecule type" value="Genomic_DNA"/>
</dbReference>
<dbReference type="OrthoDB" id="8372879at2"/>
<dbReference type="InterPro" id="IPR019776">
    <property type="entry name" value="Flagellar_basal_body_rod_CS"/>
</dbReference>
<dbReference type="Proteomes" id="UP000278756">
    <property type="component" value="Chromosome 1"/>
</dbReference>
<evidence type="ECO:0000256" key="5">
    <source>
        <dbReference type="RuleBase" id="RU362116"/>
    </source>
</evidence>
<dbReference type="InterPro" id="IPR037058">
    <property type="entry name" value="Falgellar_hook_FlgE_sf"/>
</dbReference>
<keyword evidence="10" id="KW-0282">Flagellum</keyword>
<feature type="domain" description="Flagellar basal-body/hook protein C-terminal" evidence="7">
    <location>
        <begin position="427"/>
        <end position="470"/>
    </location>
</feature>
<dbReference type="InterPro" id="IPR020013">
    <property type="entry name" value="Flagellar_FlgE/F/G"/>
</dbReference>
<name>A0A3G9G495_9CAUL</name>
<evidence type="ECO:0000313" key="10">
    <source>
        <dbReference type="EMBL" id="BBF81486.1"/>
    </source>
</evidence>
<reference evidence="11" key="1">
    <citation type="journal article" date="2017" name="Biotechnol. Biofuels">
        <title>Evaluation of environmental bacterial communities as a factor affecting the growth of duckweed Lemna minor.</title>
        <authorList>
            <person name="Ishizawa H."/>
            <person name="Kuroda M."/>
            <person name="Morikawa M."/>
            <person name="Ike M."/>
        </authorList>
    </citation>
    <scope>NUCLEOTIDE SEQUENCE [LARGE SCALE GENOMIC DNA]</scope>
    <source>
        <strain evidence="11">M6</strain>
    </source>
</reference>
<dbReference type="InterPro" id="IPR011491">
    <property type="entry name" value="FlgE_D2"/>
</dbReference>
<dbReference type="Gene3D" id="2.60.98.20">
    <property type="entry name" value="Flagellar hook protein FlgE"/>
    <property type="match status" value="1"/>
</dbReference>
<dbReference type="GO" id="GO:0009424">
    <property type="term" value="C:bacterial-type flagellum hook"/>
    <property type="evidence" value="ECO:0007669"/>
    <property type="project" value="TreeGrafter"/>
</dbReference>
<feature type="domain" description="Flagellar hook protein FlgE/F/G-like D1" evidence="9">
    <location>
        <begin position="86"/>
        <end position="159"/>
    </location>
</feature>
<evidence type="ECO:0000259" key="7">
    <source>
        <dbReference type="Pfam" id="PF06429"/>
    </source>
</evidence>
<keyword evidence="4 5" id="KW-0975">Bacterial flagellum</keyword>
<dbReference type="Pfam" id="PF22692">
    <property type="entry name" value="LlgE_F_G_D1"/>
    <property type="match status" value="1"/>
</dbReference>